<evidence type="ECO:0000313" key="2">
    <source>
        <dbReference type="Proteomes" id="UP000327013"/>
    </source>
</evidence>
<organism evidence="1 2">
    <name type="scientific">Carpinus fangiana</name>
    <dbReference type="NCBI Taxonomy" id="176857"/>
    <lineage>
        <taxon>Eukaryota</taxon>
        <taxon>Viridiplantae</taxon>
        <taxon>Streptophyta</taxon>
        <taxon>Embryophyta</taxon>
        <taxon>Tracheophyta</taxon>
        <taxon>Spermatophyta</taxon>
        <taxon>Magnoliopsida</taxon>
        <taxon>eudicotyledons</taxon>
        <taxon>Gunneridae</taxon>
        <taxon>Pentapetalae</taxon>
        <taxon>rosids</taxon>
        <taxon>fabids</taxon>
        <taxon>Fagales</taxon>
        <taxon>Betulaceae</taxon>
        <taxon>Carpinus</taxon>
    </lineage>
</organism>
<gene>
    <name evidence="1" type="ORF">FH972_019212</name>
</gene>
<dbReference type="AlphaFoldDB" id="A0A5N6RTM3"/>
<proteinExistence type="predicted"/>
<keyword evidence="2" id="KW-1185">Reference proteome</keyword>
<accession>A0A5N6RTM3</accession>
<reference evidence="1 2" key="1">
    <citation type="submission" date="2019-06" db="EMBL/GenBank/DDBJ databases">
        <title>A chromosomal-level reference genome of Carpinus fangiana (Coryloideae, Betulaceae).</title>
        <authorList>
            <person name="Yang X."/>
            <person name="Wang Z."/>
            <person name="Zhang L."/>
            <person name="Hao G."/>
            <person name="Liu J."/>
            <person name="Yang Y."/>
        </authorList>
    </citation>
    <scope>NUCLEOTIDE SEQUENCE [LARGE SCALE GENOMIC DNA]</scope>
    <source>
        <strain evidence="1">Cfa_2016G</strain>
        <tissue evidence="1">Leaf</tissue>
    </source>
</reference>
<protein>
    <submittedName>
        <fullName evidence="1">Uncharacterized protein</fullName>
    </submittedName>
</protein>
<evidence type="ECO:0000313" key="1">
    <source>
        <dbReference type="EMBL" id="KAE8124314.1"/>
    </source>
</evidence>
<dbReference type="Proteomes" id="UP000327013">
    <property type="component" value="Chromosome 8"/>
</dbReference>
<dbReference type="EMBL" id="CM017328">
    <property type="protein sequence ID" value="KAE8124314.1"/>
    <property type="molecule type" value="Genomic_DNA"/>
</dbReference>
<sequence>MGHWMWTCLPGHYTMDIFTWTLDNGHIYLDTRQWTYYLDMDKGHFIWKWTKDNWT</sequence>
<name>A0A5N6RTM3_9ROSI</name>